<keyword evidence="2" id="KW-1185">Reference proteome</keyword>
<dbReference type="Pfam" id="PF14081">
    <property type="entry name" value="DUF4262"/>
    <property type="match status" value="1"/>
</dbReference>
<proteinExistence type="predicted"/>
<name>A0ABY5NJB2_9MICO</name>
<organism evidence="1 2">
    <name type="scientific">Microbacterium elymi</name>
    <dbReference type="NCBI Taxonomy" id="2909587"/>
    <lineage>
        <taxon>Bacteria</taxon>
        <taxon>Bacillati</taxon>
        <taxon>Actinomycetota</taxon>
        <taxon>Actinomycetes</taxon>
        <taxon>Micrococcales</taxon>
        <taxon>Microbacteriaceae</taxon>
        <taxon>Microbacterium</taxon>
    </lineage>
</organism>
<dbReference type="RefSeq" id="WP_259611828.1">
    <property type="nucleotide sequence ID" value="NZ_CP091139.2"/>
</dbReference>
<accession>A0ABY5NJB2</accession>
<protein>
    <submittedName>
        <fullName evidence="1">DUF4262 domain-containing protein</fullName>
    </submittedName>
</protein>
<dbReference type="Proteomes" id="UP001054811">
    <property type="component" value="Chromosome"/>
</dbReference>
<dbReference type="EMBL" id="CP091139">
    <property type="protein sequence ID" value="UUT35257.1"/>
    <property type="molecule type" value="Genomic_DNA"/>
</dbReference>
<dbReference type="InterPro" id="IPR025358">
    <property type="entry name" value="DUF4262"/>
</dbReference>
<evidence type="ECO:0000313" key="1">
    <source>
        <dbReference type="EMBL" id="UUT35257.1"/>
    </source>
</evidence>
<reference evidence="1" key="1">
    <citation type="submission" date="2022-01" db="EMBL/GenBank/DDBJ databases">
        <title>Microbacterium eymi and Microbacterium rhizovicinus sp. nov., isolated from the rhizospheric soil of Elymus tsukushiensis, a plant native to the Dokdo Islands, Republic of Korea.</title>
        <authorList>
            <person name="Hwang Y.J."/>
        </authorList>
    </citation>
    <scope>NUCLEOTIDE SEQUENCE</scope>
    <source>
        <strain evidence="1">KUDC0405</strain>
    </source>
</reference>
<gene>
    <name evidence="1" type="ORF">L2X98_34270</name>
</gene>
<sequence>MTFEMDPATQAWLDQEDQRTAQIIRKYGTYNEYVIGDPDEESPSFAYSVGLFGLGHPELLVFGVGQATACHILNDIAARVRAGADLVAGEVVTFDGWGHRALVEPVPNPGEIVFAANRFYQRPSEASVPVYQLTLDDQDGRFPGEVGYARPAWVQPRPGEFRA</sequence>
<evidence type="ECO:0000313" key="2">
    <source>
        <dbReference type="Proteomes" id="UP001054811"/>
    </source>
</evidence>